<reference evidence="1 2" key="1">
    <citation type="submission" date="2011-12" db="EMBL/GenBank/DDBJ databases">
        <title>The Genome Sequence of Prevotella micans F0438.</title>
        <authorList>
            <consortium name="The Broad Institute Genome Sequencing Platform"/>
            <person name="Earl A."/>
            <person name="Ward D."/>
            <person name="Feldgarden M."/>
            <person name="Gevers D."/>
            <person name="Izard J."/>
            <person name="Baranova O.V."/>
            <person name="Blanton J.M."/>
            <person name="Wade W.G."/>
            <person name="Dewhirst F.E."/>
            <person name="Young S.K."/>
            <person name="Zeng Q."/>
            <person name="Gargeya S."/>
            <person name="Fitzgerald M."/>
            <person name="Haas B."/>
            <person name="Abouelleil A."/>
            <person name="Alvarado L."/>
            <person name="Arachchi H.M."/>
            <person name="Berlin A."/>
            <person name="Chapman S.B."/>
            <person name="Gearin G."/>
            <person name="Goldberg J."/>
            <person name="Griggs A."/>
            <person name="Gujja S."/>
            <person name="Hansen M."/>
            <person name="Heiman D."/>
            <person name="Howarth C."/>
            <person name="Larimer J."/>
            <person name="Lui A."/>
            <person name="MacDonald P.J.P."/>
            <person name="McCowen C."/>
            <person name="Montmayeur A."/>
            <person name="Murphy C."/>
            <person name="Neiman D."/>
            <person name="Pearson M."/>
            <person name="Priest M."/>
            <person name="Roberts A."/>
            <person name="Saif S."/>
            <person name="Shea T."/>
            <person name="Sisk P."/>
            <person name="Stolte C."/>
            <person name="Sykes S."/>
            <person name="Wortman J."/>
            <person name="Nusbaum C."/>
            <person name="Birren B."/>
        </authorList>
    </citation>
    <scope>NUCLEOTIDE SEQUENCE [LARGE SCALE GENOMIC DNA]</scope>
    <source>
        <strain evidence="1 2">F0438</strain>
    </source>
</reference>
<organism evidence="1 2">
    <name type="scientific">Prevotella micans F0438</name>
    <dbReference type="NCBI Taxonomy" id="883158"/>
    <lineage>
        <taxon>Bacteria</taxon>
        <taxon>Pseudomonadati</taxon>
        <taxon>Bacteroidota</taxon>
        <taxon>Bacteroidia</taxon>
        <taxon>Bacteroidales</taxon>
        <taxon>Prevotellaceae</taxon>
        <taxon>Prevotella</taxon>
    </lineage>
</organism>
<dbReference type="EMBL" id="AGWK01000015">
    <property type="protein sequence ID" value="EHO73539.1"/>
    <property type="molecule type" value="Genomic_DNA"/>
</dbReference>
<dbReference type="PATRIC" id="fig|883158.3.peg.426"/>
<keyword evidence="2" id="KW-1185">Reference proteome</keyword>
<dbReference type="HOGENOM" id="CLU_035806_0_0_10"/>
<evidence type="ECO:0008006" key="3">
    <source>
        <dbReference type="Google" id="ProtNLM"/>
    </source>
</evidence>
<evidence type="ECO:0000313" key="1">
    <source>
        <dbReference type="EMBL" id="EHO73539.1"/>
    </source>
</evidence>
<gene>
    <name evidence="1" type="ORF">HMPREF9140_00414</name>
</gene>
<dbReference type="PROSITE" id="PS51257">
    <property type="entry name" value="PROKAR_LIPOPROTEIN"/>
    <property type="match status" value="1"/>
</dbReference>
<comment type="caution">
    <text evidence="1">The sequence shown here is derived from an EMBL/GenBank/DDBJ whole genome shotgun (WGS) entry which is preliminary data.</text>
</comment>
<proteinExistence type="predicted"/>
<sequence length="521" mass="57623">MGRITVKGKIIMKVTYLLPSFLFMLILASCSGDEIASNKPTPTNPTEHKDSIKDEEQITFTSEEPTRTSITHLLGQGAKVFWSTGDWIWVKTSDGVLRQSSAGTLNIDKTRGVFTMPSTDKYNNGALVTYTGQNSSVGNQVTIASSQTQSDCNNFDHAGLSGDCGIGKAIGSGKSFQFTLDHKASYICLLPRSSNGYVNRSRLFKIEIISENDIAGTYNLAENGKLTLANGGTNRIVLTLGTEFQLNNSSTDIGKNGSYVVIAPGQHSLAIRYWLRNTTDQPSGSSIEGTITKYVNMNFQPGKIHDITSNLAPTDYSSQKFYMWDAQQDYWQGGNQSSLVGATGSGWPTGPGPRWYNTGTSAASNSAKSCPNVNQMLWYAHSGDWHTDRDELWTWRGHLWKGGTWVLKRANFSMNANKAPDGQDYRSVSIQNVYGRAYINYTITKFTRPVGSQLNRYFFLPYFGIYFNGEYRKNADAYGYYVTSTPYPGNLGACYYIDFYDNGLFVAQGDRWVGGCAIPFP</sequence>
<dbReference type="Proteomes" id="UP000016023">
    <property type="component" value="Unassembled WGS sequence"/>
</dbReference>
<name>H1Q0H6_9BACT</name>
<accession>H1Q0H6</accession>
<protein>
    <recommendedName>
        <fullName evidence="3">Lipoprotein</fullName>
    </recommendedName>
</protein>
<dbReference type="STRING" id="883158.HMPREF9140_00414"/>
<evidence type="ECO:0000313" key="2">
    <source>
        <dbReference type="Proteomes" id="UP000016023"/>
    </source>
</evidence>
<dbReference type="AlphaFoldDB" id="H1Q0H6"/>